<accession>A0A840UUK4</accession>
<dbReference type="Proteomes" id="UP000557717">
    <property type="component" value="Unassembled WGS sequence"/>
</dbReference>
<organism evidence="2 3">
    <name type="scientific">Haloferula luteola</name>
    <dbReference type="NCBI Taxonomy" id="595692"/>
    <lineage>
        <taxon>Bacteria</taxon>
        <taxon>Pseudomonadati</taxon>
        <taxon>Verrucomicrobiota</taxon>
        <taxon>Verrucomicrobiia</taxon>
        <taxon>Verrucomicrobiales</taxon>
        <taxon>Verrucomicrobiaceae</taxon>
        <taxon>Haloferula</taxon>
    </lineage>
</organism>
<keyword evidence="3" id="KW-1185">Reference proteome</keyword>
<dbReference type="AlphaFoldDB" id="A0A840UUK4"/>
<dbReference type="EMBL" id="JACHFD010000001">
    <property type="protein sequence ID" value="MBB5349877.1"/>
    <property type="molecule type" value="Genomic_DNA"/>
</dbReference>
<gene>
    <name evidence="2" type="ORF">HNR46_000098</name>
</gene>
<name>A0A840UUK4_9BACT</name>
<proteinExistence type="predicted"/>
<evidence type="ECO:0000313" key="2">
    <source>
        <dbReference type="EMBL" id="MBB5349877.1"/>
    </source>
</evidence>
<feature type="transmembrane region" description="Helical" evidence="1">
    <location>
        <begin position="66"/>
        <end position="85"/>
    </location>
</feature>
<comment type="caution">
    <text evidence="2">The sequence shown here is derived from an EMBL/GenBank/DDBJ whole genome shotgun (WGS) entry which is preliminary data.</text>
</comment>
<reference evidence="2 3" key="1">
    <citation type="submission" date="2020-08" db="EMBL/GenBank/DDBJ databases">
        <title>Genomic Encyclopedia of Type Strains, Phase IV (KMG-IV): sequencing the most valuable type-strain genomes for metagenomic binning, comparative biology and taxonomic classification.</title>
        <authorList>
            <person name="Goeker M."/>
        </authorList>
    </citation>
    <scope>NUCLEOTIDE SEQUENCE [LARGE SCALE GENOMIC DNA]</scope>
    <source>
        <strain evidence="2 3">YC6886</strain>
    </source>
</reference>
<keyword evidence="1" id="KW-0472">Membrane</keyword>
<evidence type="ECO:0000256" key="1">
    <source>
        <dbReference type="SAM" id="Phobius"/>
    </source>
</evidence>
<evidence type="ECO:0000313" key="3">
    <source>
        <dbReference type="Proteomes" id="UP000557717"/>
    </source>
</evidence>
<keyword evidence="1" id="KW-1133">Transmembrane helix</keyword>
<protein>
    <submittedName>
        <fullName evidence="2">Uncharacterized protein</fullName>
    </submittedName>
</protein>
<sequence>MVPLIGTIFGWFVWVNDLGERIIAGGLNFIIDRLDAIDTTAFSNASFASVAGIGIANAVFPLSEAITMWSALFTAMLAIIVIRWVKSFIPTVSN</sequence>
<keyword evidence="1" id="KW-0812">Transmembrane</keyword>
<feature type="transmembrane region" description="Helical" evidence="1">
    <location>
        <begin position="41"/>
        <end position="60"/>
    </location>
</feature>